<dbReference type="GO" id="GO:0032040">
    <property type="term" value="C:small-subunit processome"/>
    <property type="evidence" value="ECO:0000318"/>
    <property type="project" value="GO_Central"/>
</dbReference>
<dbReference type="GeneID" id="4620893"/>
<dbReference type="HOGENOM" id="CLU_011055_1_0_1"/>
<dbReference type="PROSITE" id="PS50294">
    <property type="entry name" value="WD_REPEATS_REGION"/>
    <property type="match status" value="1"/>
</dbReference>
<feature type="repeat" description="WD" evidence="7">
    <location>
        <begin position="537"/>
        <end position="567"/>
    </location>
</feature>
<dbReference type="RefSeq" id="NP_984708.1">
    <property type="nucleotide sequence ID" value="NM_210061.1"/>
</dbReference>
<accession>Q758A5</accession>
<dbReference type="FunFam" id="2.130.10.10:FF:000660">
    <property type="entry name" value="U3 snoRNP protein"/>
    <property type="match status" value="1"/>
</dbReference>
<keyword evidence="10" id="KW-1185">Reference proteome</keyword>
<dbReference type="KEGG" id="ago:AGOS_AEL153W"/>
<keyword evidence="3 7" id="KW-0853">WD repeat</keyword>
<protein>
    <submittedName>
        <fullName evidence="9">AEL153Wp</fullName>
    </submittedName>
</protein>
<reference evidence="9 10" key="1">
    <citation type="journal article" date="2004" name="Science">
        <title>The Ashbya gossypii genome as a tool for mapping the ancient Saccharomyces cerevisiae genome.</title>
        <authorList>
            <person name="Dietrich F.S."/>
            <person name="Voegeli S."/>
            <person name="Brachat S."/>
            <person name="Lerch A."/>
            <person name="Gates K."/>
            <person name="Steiner S."/>
            <person name="Mohr C."/>
            <person name="Pohlmann R."/>
            <person name="Luedi P."/>
            <person name="Choi S."/>
            <person name="Wing R.A."/>
            <person name="Flavier A."/>
            <person name="Gaffney T.D."/>
            <person name="Philippsen P."/>
        </authorList>
    </citation>
    <scope>NUCLEOTIDE SEQUENCE [LARGE SCALE GENOMIC DNA]</scope>
    <source>
        <strain evidence="10">ATCC 10895 / CBS 109.51 / FGSC 9923 / NRRL Y-1056</strain>
    </source>
</reference>
<dbReference type="InterPro" id="IPR001680">
    <property type="entry name" value="WD40_rpt"/>
</dbReference>
<dbReference type="Gene3D" id="2.130.10.10">
    <property type="entry name" value="YVTN repeat-like/Quinoprotein amine dehydrogenase"/>
    <property type="match status" value="1"/>
</dbReference>
<evidence type="ECO:0000256" key="3">
    <source>
        <dbReference type="ARBA" id="ARBA00022574"/>
    </source>
</evidence>
<dbReference type="FunCoup" id="Q758A5">
    <property type="interactions" value="1137"/>
</dbReference>
<dbReference type="OrthoDB" id="1935146at2759"/>
<evidence type="ECO:0000256" key="7">
    <source>
        <dbReference type="PROSITE-ProRule" id="PRU00221"/>
    </source>
</evidence>
<evidence type="ECO:0000313" key="9">
    <source>
        <dbReference type="EMBL" id="AAS52532.1"/>
    </source>
</evidence>
<dbReference type="InterPro" id="IPR015943">
    <property type="entry name" value="WD40/YVTN_repeat-like_dom_sf"/>
</dbReference>
<dbReference type="PROSITE" id="PS50082">
    <property type="entry name" value="WD_REPEATS_2"/>
    <property type="match status" value="1"/>
</dbReference>
<keyword evidence="4" id="KW-0677">Repeat</keyword>
<feature type="compositionally biased region" description="Acidic residues" evidence="8">
    <location>
        <begin position="44"/>
        <end position="61"/>
    </location>
</feature>
<dbReference type="eggNOG" id="KOG2055">
    <property type="taxonomic scope" value="Eukaryota"/>
</dbReference>
<organism evidence="9 10">
    <name type="scientific">Eremothecium gossypii (strain ATCC 10895 / CBS 109.51 / FGSC 9923 / NRRL Y-1056)</name>
    <name type="common">Yeast</name>
    <name type="synonym">Ashbya gossypii</name>
    <dbReference type="NCBI Taxonomy" id="284811"/>
    <lineage>
        <taxon>Eukaryota</taxon>
        <taxon>Fungi</taxon>
        <taxon>Dikarya</taxon>
        <taxon>Ascomycota</taxon>
        <taxon>Saccharomycotina</taxon>
        <taxon>Saccharomycetes</taxon>
        <taxon>Saccharomycetales</taxon>
        <taxon>Saccharomycetaceae</taxon>
        <taxon>Eremothecium</taxon>
    </lineage>
</organism>
<dbReference type="SMART" id="SM00320">
    <property type="entry name" value="WD40"/>
    <property type="match status" value="5"/>
</dbReference>
<evidence type="ECO:0000256" key="8">
    <source>
        <dbReference type="SAM" id="MobiDB-lite"/>
    </source>
</evidence>
<evidence type="ECO:0000256" key="4">
    <source>
        <dbReference type="ARBA" id="ARBA00022737"/>
    </source>
</evidence>
<dbReference type="Proteomes" id="UP000000591">
    <property type="component" value="Chromosome V"/>
</dbReference>
<evidence type="ECO:0000256" key="6">
    <source>
        <dbReference type="ARBA" id="ARBA00025767"/>
    </source>
</evidence>
<dbReference type="GO" id="GO:0034388">
    <property type="term" value="C:Pwp2p-containing subcomplex of 90S preribosome"/>
    <property type="evidence" value="ECO:0000318"/>
    <property type="project" value="GO_Central"/>
</dbReference>
<dbReference type="InParanoid" id="Q758A5"/>
<feature type="region of interest" description="Disordered" evidence="8">
    <location>
        <begin position="41"/>
        <end position="118"/>
    </location>
</feature>
<dbReference type="SUPFAM" id="SSF50978">
    <property type="entry name" value="WD40 repeat-like"/>
    <property type="match status" value="1"/>
</dbReference>
<evidence type="ECO:0000256" key="5">
    <source>
        <dbReference type="ARBA" id="ARBA00023242"/>
    </source>
</evidence>
<dbReference type="GO" id="GO:0006364">
    <property type="term" value="P:rRNA processing"/>
    <property type="evidence" value="ECO:0007669"/>
    <property type="project" value="UniProtKB-KW"/>
</dbReference>
<comment type="subcellular location">
    <subcellularLocation>
        <location evidence="1">Nucleus</location>
        <location evidence="1">Nucleolus</location>
    </subcellularLocation>
</comment>
<sequence length="567" mass="62679">MVAAEAVQELPPDEEELALAKLVFGDTADFHEALRNADLNYVSSDEDVYGQESSSDDEEGTEIGHLNDDQLFFVDEGADTEGGADGEPEAMEVDQVSEESDSGEESGSSAAWSDSDDEHLNVTIGQTNMSKKLRTTYAEKELSSRQYVQRLRQQFEKIYPRPLWVDEHESESGYESSANEDSEQLVDGDVSALAKILHNTYSYKAQSSSLLSPKTLDIVRLKDANVSHPSRSAIQSLSFHPLKPLLLTGGYDRTLRIYHIDGKHNHMVSSVYLKGTPVQTCKFYVSPSHSEQMVLTGGRRRYMHTWDLMNTTAHVANISKISRMYGHEETQRSFEKFKLAHLHTQQGVHGIILLQGNNGWVNILHAVSGIWLMGCKIEGVLVDFCVDYQAQSQGKFRTILIATNTYGQVWEFDLTDGGSVMKKWNDDGGVAITTIQVGGGTSTSHILSSDKVRQNRWLALGSESGFVNVYDRQSSSAKPVATLSQLTTTISSLEFSPDGQVLCIASRAAKDALRLVHLPTCSVFSNWPTSGTPLGKVTSVAFSTHGEMLAVGNEQGKVRLWRLNHYQ</sequence>
<name>Q758A5_EREGS</name>
<keyword evidence="5" id="KW-0539">Nucleus</keyword>
<comment type="similarity">
    <text evidence="6">Belongs to the WD repeat UTP18 family.</text>
</comment>
<evidence type="ECO:0000256" key="1">
    <source>
        <dbReference type="ARBA" id="ARBA00004604"/>
    </source>
</evidence>
<dbReference type="AlphaFoldDB" id="Q758A5"/>
<dbReference type="EMBL" id="AE016818">
    <property type="protein sequence ID" value="AAS52532.1"/>
    <property type="molecule type" value="Genomic_DNA"/>
</dbReference>
<feature type="compositionally biased region" description="Acidic residues" evidence="8">
    <location>
        <begin position="76"/>
        <end position="104"/>
    </location>
</feature>
<dbReference type="InterPro" id="IPR045161">
    <property type="entry name" value="Utp18"/>
</dbReference>
<reference evidence="10" key="2">
    <citation type="journal article" date="2013" name="G3 (Bethesda)">
        <title>Genomes of Ashbya fungi isolated from insects reveal four mating-type loci, numerous translocations, lack of transposons, and distinct gene duplications.</title>
        <authorList>
            <person name="Dietrich F.S."/>
            <person name="Voegeli S."/>
            <person name="Kuo S."/>
            <person name="Philippsen P."/>
        </authorList>
    </citation>
    <scope>GENOME REANNOTATION</scope>
    <source>
        <strain evidence="10">ATCC 10895 / CBS 109.51 / FGSC 9923 / NRRL Y-1056</strain>
    </source>
</reference>
<proteinExistence type="inferred from homology"/>
<dbReference type="OMA" id="DLNRATY"/>
<dbReference type="STRING" id="284811.Q758A5"/>
<keyword evidence="2" id="KW-0698">rRNA processing</keyword>
<dbReference type="PANTHER" id="PTHR18359">
    <property type="entry name" value="WD-REPEAT PROTEIN-RELATED"/>
    <property type="match status" value="1"/>
</dbReference>
<evidence type="ECO:0000256" key="2">
    <source>
        <dbReference type="ARBA" id="ARBA00022552"/>
    </source>
</evidence>
<dbReference type="InterPro" id="IPR036322">
    <property type="entry name" value="WD40_repeat_dom_sf"/>
</dbReference>
<dbReference type="Pfam" id="PF00400">
    <property type="entry name" value="WD40"/>
    <property type="match status" value="2"/>
</dbReference>
<gene>
    <name evidence="9" type="ORF">AGOS_AEL153W</name>
</gene>
<dbReference type="PANTHER" id="PTHR18359:SF0">
    <property type="entry name" value="U3 SMALL NUCLEOLAR RNA-ASSOCIATED PROTEIN 18 HOMOLOG"/>
    <property type="match status" value="1"/>
</dbReference>
<evidence type="ECO:0000313" key="10">
    <source>
        <dbReference type="Proteomes" id="UP000000591"/>
    </source>
</evidence>